<dbReference type="PANTHER" id="PTHR24276">
    <property type="entry name" value="POLYSERASE-RELATED"/>
    <property type="match status" value="1"/>
</dbReference>
<dbReference type="InterPro" id="IPR033116">
    <property type="entry name" value="TRYPSIN_SER"/>
</dbReference>
<evidence type="ECO:0000256" key="3">
    <source>
        <dbReference type="ARBA" id="ARBA00022801"/>
    </source>
</evidence>
<dbReference type="Pfam" id="PF00089">
    <property type="entry name" value="Trypsin"/>
    <property type="match status" value="1"/>
</dbReference>
<evidence type="ECO:0000313" key="9">
    <source>
        <dbReference type="RefSeq" id="XP_025836158.1"/>
    </source>
</evidence>
<keyword evidence="5" id="KW-1015">Disulfide bond</keyword>
<dbReference type="Proteomes" id="UP000192223">
    <property type="component" value="Unplaced"/>
</dbReference>
<dbReference type="GO" id="GO:0006508">
    <property type="term" value="P:proteolysis"/>
    <property type="evidence" value="ECO:0007669"/>
    <property type="project" value="UniProtKB-KW"/>
</dbReference>
<gene>
    <name evidence="9 10" type="primary">LOC108740074</name>
</gene>
<dbReference type="FunFam" id="2.40.10.10:FF:000166">
    <property type="entry name" value="Trypsin"/>
    <property type="match status" value="1"/>
</dbReference>
<proteinExistence type="inferred from homology"/>
<evidence type="ECO:0000256" key="6">
    <source>
        <dbReference type="RuleBase" id="RU363034"/>
    </source>
</evidence>
<evidence type="ECO:0000259" key="7">
    <source>
        <dbReference type="PROSITE" id="PS50240"/>
    </source>
</evidence>
<dbReference type="SUPFAM" id="SSF50494">
    <property type="entry name" value="Trypsin-like serine proteases"/>
    <property type="match status" value="1"/>
</dbReference>
<keyword evidence="3 6" id="KW-0378">Hydrolase</keyword>
<dbReference type="RefSeq" id="XP_025836159.1">
    <property type="nucleotide sequence ID" value="XM_025980374.1"/>
</dbReference>
<comment type="similarity">
    <text evidence="1">Belongs to the peptidase S1 family.</text>
</comment>
<dbReference type="InterPro" id="IPR001314">
    <property type="entry name" value="Peptidase_S1A"/>
</dbReference>
<evidence type="ECO:0000313" key="10">
    <source>
        <dbReference type="RefSeq" id="XP_025836159.1"/>
    </source>
</evidence>
<dbReference type="InterPro" id="IPR001254">
    <property type="entry name" value="Trypsin_dom"/>
</dbReference>
<organism evidence="8 9">
    <name type="scientific">Agrilus planipennis</name>
    <name type="common">Emerald ash borer</name>
    <name type="synonym">Agrilus marcopoli</name>
    <dbReference type="NCBI Taxonomy" id="224129"/>
    <lineage>
        <taxon>Eukaryota</taxon>
        <taxon>Metazoa</taxon>
        <taxon>Ecdysozoa</taxon>
        <taxon>Arthropoda</taxon>
        <taxon>Hexapoda</taxon>
        <taxon>Insecta</taxon>
        <taxon>Pterygota</taxon>
        <taxon>Neoptera</taxon>
        <taxon>Endopterygota</taxon>
        <taxon>Coleoptera</taxon>
        <taxon>Polyphaga</taxon>
        <taxon>Elateriformia</taxon>
        <taxon>Buprestoidea</taxon>
        <taxon>Buprestidae</taxon>
        <taxon>Agrilinae</taxon>
        <taxon>Agrilus</taxon>
    </lineage>
</organism>
<keyword evidence="4 6" id="KW-0720">Serine protease</keyword>
<keyword evidence="8" id="KW-1185">Reference proteome</keyword>
<dbReference type="InterPro" id="IPR009003">
    <property type="entry name" value="Peptidase_S1_PA"/>
</dbReference>
<dbReference type="OrthoDB" id="5597713at2759"/>
<evidence type="ECO:0000256" key="2">
    <source>
        <dbReference type="ARBA" id="ARBA00022670"/>
    </source>
</evidence>
<evidence type="ECO:0000313" key="8">
    <source>
        <dbReference type="Proteomes" id="UP000192223"/>
    </source>
</evidence>
<name>A0A7F5RJI4_AGRPL</name>
<dbReference type="GO" id="GO:0004252">
    <property type="term" value="F:serine-type endopeptidase activity"/>
    <property type="evidence" value="ECO:0007669"/>
    <property type="project" value="InterPro"/>
</dbReference>
<dbReference type="PANTHER" id="PTHR24276:SF91">
    <property type="entry name" value="AT26814P-RELATED"/>
    <property type="match status" value="1"/>
</dbReference>
<dbReference type="Gene3D" id="2.40.10.10">
    <property type="entry name" value="Trypsin-like serine proteases"/>
    <property type="match status" value="1"/>
</dbReference>
<dbReference type="InterPro" id="IPR018114">
    <property type="entry name" value="TRYPSIN_HIS"/>
</dbReference>
<dbReference type="PROSITE" id="PS00134">
    <property type="entry name" value="TRYPSIN_HIS"/>
    <property type="match status" value="1"/>
</dbReference>
<accession>A0A7F5RJI4</accession>
<dbReference type="PROSITE" id="PS50240">
    <property type="entry name" value="TRYPSIN_DOM"/>
    <property type="match status" value="1"/>
</dbReference>
<dbReference type="CDD" id="cd00190">
    <property type="entry name" value="Tryp_SPc"/>
    <property type="match status" value="1"/>
</dbReference>
<evidence type="ECO:0000256" key="4">
    <source>
        <dbReference type="ARBA" id="ARBA00022825"/>
    </source>
</evidence>
<protein>
    <submittedName>
        <fullName evidence="9 10">Brachyurin-like</fullName>
    </submittedName>
</protein>
<reference evidence="9 10" key="1">
    <citation type="submission" date="2025-04" db="UniProtKB">
        <authorList>
            <consortium name="RefSeq"/>
        </authorList>
    </citation>
    <scope>IDENTIFICATION</scope>
    <source>
        <tissue evidence="9 10">Entire body</tissue>
    </source>
</reference>
<dbReference type="RefSeq" id="XP_025836158.1">
    <property type="nucleotide sequence ID" value="XM_025980373.1"/>
</dbReference>
<evidence type="ECO:0000256" key="5">
    <source>
        <dbReference type="ARBA" id="ARBA00023157"/>
    </source>
</evidence>
<evidence type="ECO:0000256" key="1">
    <source>
        <dbReference type="ARBA" id="ARBA00007664"/>
    </source>
</evidence>
<dbReference type="SMART" id="SM00020">
    <property type="entry name" value="Tryp_SPc"/>
    <property type="match status" value="1"/>
</dbReference>
<dbReference type="InterPro" id="IPR050430">
    <property type="entry name" value="Peptidase_S1"/>
</dbReference>
<keyword evidence="2 6" id="KW-0645">Protease</keyword>
<dbReference type="AlphaFoldDB" id="A0A7F5RJI4"/>
<dbReference type="InterPro" id="IPR043504">
    <property type="entry name" value="Peptidase_S1_PA_chymotrypsin"/>
</dbReference>
<dbReference type="PRINTS" id="PR00722">
    <property type="entry name" value="CHYMOTRYPSIN"/>
</dbReference>
<sequence>MSFTKISTISVSRAEMKITTLIFITFSLVTAHITKDGFKILPTRKAAHRGLNQFVSSEDARIVGGNEAVPNSLPYQAALRIFYDEWTGLCGGSLITKRYVLTAAHCLDDRQLLLEVVLGAHKYREIELTQQRINTSTFKFHEQFNNDSLDNDLGVVYLPTPAKINQYVQLIALPSRADVSNNLVGREAITSGWGDDNDPATDGKEVLRYINVRIIKNEVCNETFQDLPDSVICTAGTGKKGVCFGDSGGPLVANRKLVGVTSFKGYNDCDAGDPSGFSRVTSFLDWIEANTDAVIA</sequence>
<dbReference type="PROSITE" id="PS00135">
    <property type="entry name" value="TRYPSIN_SER"/>
    <property type="match status" value="1"/>
</dbReference>
<feature type="domain" description="Peptidase S1" evidence="7">
    <location>
        <begin position="62"/>
        <end position="292"/>
    </location>
</feature>
<dbReference type="GeneID" id="108740074"/>
<dbReference type="KEGG" id="apln:108740074"/>